<comment type="function">
    <text evidence="6">Phosphorylase b kinase catalyzes the phosphorylation of serine in certain substrates, including troponin I.</text>
</comment>
<dbReference type="EMBL" id="HBUF01509112">
    <property type="protein sequence ID" value="CAG6746311.1"/>
    <property type="molecule type" value="Transcribed_RNA"/>
</dbReference>
<evidence type="ECO:0000256" key="6">
    <source>
        <dbReference type="RuleBase" id="RU364123"/>
    </source>
</evidence>
<keyword evidence="6" id="KW-0636">Prenylation</keyword>
<comment type="similarity">
    <text evidence="2 6">Belongs to the phosphorylase b kinase regulatory chain family.</text>
</comment>
<evidence type="ECO:0000256" key="4">
    <source>
        <dbReference type="ARBA" id="ARBA00022860"/>
    </source>
</evidence>
<comment type="subcellular location">
    <subcellularLocation>
        <location evidence="6">Cell membrane</location>
        <topology evidence="6">Lipid-anchor</topology>
        <orientation evidence="6">Cytoplasmic side</orientation>
    </subcellularLocation>
</comment>
<dbReference type="SUPFAM" id="SSF48208">
    <property type="entry name" value="Six-hairpin glycosidases"/>
    <property type="match status" value="1"/>
</dbReference>
<keyword evidence="6" id="KW-0472">Membrane</keyword>
<dbReference type="GO" id="GO:0005977">
    <property type="term" value="P:glycogen metabolic process"/>
    <property type="evidence" value="ECO:0007669"/>
    <property type="project" value="UniProtKB-UniPathway"/>
</dbReference>
<evidence type="ECO:0000256" key="2">
    <source>
        <dbReference type="ARBA" id="ARBA00007128"/>
    </source>
</evidence>
<dbReference type="GO" id="GO:0005964">
    <property type="term" value="C:phosphorylase kinase complex"/>
    <property type="evidence" value="ECO:0007669"/>
    <property type="project" value="TreeGrafter"/>
</dbReference>
<dbReference type="InterPro" id="IPR045583">
    <property type="entry name" value="KPBA/B_C"/>
</dbReference>
<evidence type="ECO:0000256" key="1">
    <source>
        <dbReference type="ARBA" id="ARBA00005131"/>
    </source>
</evidence>
<evidence type="ECO:0000259" key="8">
    <source>
        <dbReference type="Pfam" id="PF19292"/>
    </source>
</evidence>
<dbReference type="AlphaFoldDB" id="A0A8D8ZH48"/>
<dbReference type="InterPro" id="IPR008734">
    <property type="entry name" value="PHK_A/B_su"/>
</dbReference>
<dbReference type="Pfam" id="PF00723">
    <property type="entry name" value="Glyco_hydro_15"/>
    <property type="match status" value="1"/>
</dbReference>
<dbReference type="PANTHER" id="PTHR10749">
    <property type="entry name" value="PHOSPHORYLASE B KINASE REGULATORY SUBUNIT"/>
    <property type="match status" value="1"/>
</dbReference>
<keyword evidence="6" id="KW-0449">Lipoprotein</keyword>
<dbReference type="PANTHER" id="PTHR10749:SF8">
    <property type="entry name" value="PHOSPHORYLASE B KINASE REGULATORY SUBUNIT BETA"/>
    <property type="match status" value="1"/>
</dbReference>
<evidence type="ECO:0000259" key="7">
    <source>
        <dbReference type="Pfam" id="PF00723"/>
    </source>
</evidence>
<protein>
    <recommendedName>
        <fullName evidence="6">Phosphorylase b kinase regulatory subunit</fullName>
    </recommendedName>
</protein>
<dbReference type="UniPathway" id="UPA00163"/>
<accession>A0A8D8ZH48</accession>
<dbReference type="Pfam" id="PF19292">
    <property type="entry name" value="KPBB_C"/>
    <property type="match status" value="1"/>
</dbReference>
<organism evidence="9">
    <name type="scientific">Cacopsylla melanoneura</name>
    <dbReference type="NCBI Taxonomy" id="428564"/>
    <lineage>
        <taxon>Eukaryota</taxon>
        <taxon>Metazoa</taxon>
        <taxon>Ecdysozoa</taxon>
        <taxon>Arthropoda</taxon>
        <taxon>Hexapoda</taxon>
        <taxon>Insecta</taxon>
        <taxon>Pterygota</taxon>
        <taxon>Neoptera</taxon>
        <taxon>Paraneoptera</taxon>
        <taxon>Hemiptera</taxon>
        <taxon>Sternorrhyncha</taxon>
        <taxon>Psylloidea</taxon>
        <taxon>Psyllidae</taxon>
        <taxon>Psyllinae</taxon>
        <taxon>Cacopsylla</taxon>
    </lineage>
</organism>
<comment type="pathway">
    <text evidence="1 6">Glycan biosynthesis; glycogen metabolism.</text>
</comment>
<evidence type="ECO:0000313" key="9">
    <source>
        <dbReference type="EMBL" id="CAG6746311.1"/>
    </source>
</evidence>
<dbReference type="InterPro" id="IPR008928">
    <property type="entry name" value="6-hairpin_glycosidase_sf"/>
</dbReference>
<name>A0A8D8ZH48_9HEMI</name>
<keyword evidence="3 6" id="KW-0321">Glycogen metabolism</keyword>
<proteinExistence type="inferred from homology"/>
<sequence>MYRPMPGIVMRSQSIFEMDVDLNLKVSNYEETVRQLDVYYGIVKRQLLHHQSPITGLFPALTNEKEIASVRDSIYCAASIWSLYQAYRRIDDDRGKSYELGQSAVKCMRGILECWIKQADKLEQFKKTQCNKFALHCKFHLIKGCQVLTDEEYNHLQIDVVSLYILFLVQMIASGLQIIYTQDEVAFIQNLVYYVERAYRTPDYGMWERGSKYNNGNPEIHASSIGMAKSALEAVNGCNLFGEKGASWSVIYVDIDAHNRNRSIFETLLPRESSSKGVDAALIPTISFPAFATHEDTLYTKTKANIERRLKGSHGFKRFGRDGYKTMLEDKSRRYYILGETKEFENIECEWPMVYLFMIIDGMFKNLPDQVETYRDLLKALMTKDDNGDPCIPMYFYIPEEFVEMERQEPGSQPRLPSSEGSGCTEPLYLMNQALFIIAQLLTADLLHINELDPIRRYLPSYNRPRRAGRYSAFQAKPGSGTAATDLVVQIVLMAESMRLQAMMATYGIQTQTPHEVEPVQIWSSNELVKVYQHLGVNKKLNLSGRPPRPVGALGTSKVYRVCGMTVLCYPLIFEVSDFYLYRDMALLIDDIKTELQFVSRYWRLSGRPTVCLLIREEHMRDPQFKEMLDLMAMFKKGNCDGIKVRIGRLQNLINSSCIEHLDFMHMVDSADLEFAQLNQVQHDYIGYQSLTDVPKALIYKEDSIDLSIYEERPLYDVIDAIRGAQGIFSKCQLFGLLLKREGPSYECLGYTVEEHLTALYNLAGTMRYWRVVRYSSSLLHYTVDSLSPFITAVLVNGKQLAVGVIGQKETVFDKPMSPAEIRSVIYSTIQPYDVIQAVLQQEIVLYCGRLIATNPDMFNGILKIRVGWVIEAFKVYLDIIGKDVNSMYNYSPYEIRQLLWKVLNVREWADEEQLTVLQLRRLEGCWCRVPSHFYNQVWDIMIRTPEGISVQGHILPQQPTLSNMTKSELTFALLIEEILNHIIYPEYRQIVVELLSIVSTILLRNPELSFRKQLDLDELINNAYHMFCKDNNLERKDMRSFYAAKHSITTGYLARAVVNNVLKGGELATSCLDSMDSTQEDEFQHCSLATILLLLKSLISSINSTSNSWQLQ</sequence>
<dbReference type="InterPro" id="IPR011613">
    <property type="entry name" value="GH15-like"/>
</dbReference>
<dbReference type="GO" id="GO:0005516">
    <property type="term" value="F:calmodulin binding"/>
    <property type="evidence" value="ECO:0007669"/>
    <property type="project" value="UniProtKB-KW"/>
</dbReference>
<evidence type="ECO:0000256" key="5">
    <source>
        <dbReference type="ARBA" id="ARBA00023277"/>
    </source>
</evidence>
<feature type="domain" description="GH15-like" evidence="7">
    <location>
        <begin position="35"/>
        <end position="869"/>
    </location>
</feature>
<dbReference type="GO" id="GO:0005886">
    <property type="term" value="C:plasma membrane"/>
    <property type="evidence" value="ECO:0007669"/>
    <property type="project" value="UniProtKB-SubCell"/>
</dbReference>
<evidence type="ECO:0000256" key="3">
    <source>
        <dbReference type="ARBA" id="ARBA00022600"/>
    </source>
</evidence>
<keyword evidence="6" id="KW-1003">Cell membrane</keyword>
<keyword evidence="4 6" id="KW-0112">Calmodulin-binding</keyword>
<keyword evidence="5 6" id="KW-0119">Carbohydrate metabolism</keyword>
<feature type="domain" description="Phosphorylase b kinase regulatory subunit alpha/beta C-terminal" evidence="8">
    <location>
        <begin position="899"/>
        <end position="1038"/>
    </location>
</feature>
<reference evidence="9" key="1">
    <citation type="submission" date="2021-05" db="EMBL/GenBank/DDBJ databases">
        <authorList>
            <person name="Alioto T."/>
            <person name="Alioto T."/>
            <person name="Gomez Garrido J."/>
        </authorList>
    </citation>
    <scope>NUCLEOTIDE SEQUENCE</scope>
</reference>